<comment type="catalytic activity">
    <reaction evidence="1">
        <text>1-(2-carboxyphenylamino)-1-deoxy-D-ribulose 5-phosphate + H(+) = (1S,2R)-1-C-(indol-3-yl)glycerol 3-phosphate + CO2 + H2O</text>
        <dbReference type="Rhea" id="RHEA:23476"/>
        <dbReference type="ChEBI" id="CHEBI:15377"/>
        <dbReference type="ChEBI" id="CHEBI:15378"/>
        <dbReference type="ChEBI" id="CHEBI:16526"/>
        <dbReference type="ChEBI" id="CHEBI:58613"/>
        <dbReference type="ChEBI" id="CHEBI:58866"/>
        <dbReference type="EC" id="4.1.1.48"/>
    </reaction>
</comment>
<dbReference type="InterPro" id="IPR036320">
    <property type="entry name" value="Glycosyl_Trfase_fam3_N_dom_sf"/>
</dbReference>
<dbReference type="PROSITE" id="PS00614">
    <property type="entry name" value="IGPS"/>
    <property type="match status" value="1"/>
</dbReference>
<evidence type="ECO:0000256" key="9">
    <source>
        <dbReference type="ARBA" id="ARBA00023239"/>
    </source>
</evidence>
<dbReference type="Gene3D" id="3.20.20.70">
    <property type="entry name" value="Aldolase class I"/>
    <property type="match status" value="1"/>
</dbReference>
<dbReference type="Pfam" id="PF02885">
    <property type="entry name" value="Glycos_trans_3N"/>
    <property type="match status" value="1"/>
</dbReference>
<dbReference type="InterPro" id="IPR013798">
    <property type="entry name" value="Indole-3-glycerol_P_synth_dom"/>
</dbReference>
<feature type="domain" description="Glycosyl transferase family 3" evidence="12">
    <location>
        <begin position="79"/>
        <end position="328"/>
    </location>
</feature>
<comment type="pathway">
    <text evidence="2">Amino-acid biosynthesis; L-tryptophan biosynthesis; L-tryptophan from chorismate: step 4/5.</text>
</comment>
<evidence type="ECO:0000259" key="13">
    <source>
        <dbReference type="Pfam" id="PF02885"/>
    </source>
</evidence>
<dbReference type="PANTHER" id="PTHR43285">
    <property type="entry name" value="ANTHRANILATE PHOSPHORIBOSYLTRANSFERASE"/>
    <property type="match status" value="1"/>
</dbReference>
<evidence type="ECO:0000313" key="14">
    <source>
        <dbReference type="EMBL" id="CAE0673365.1"/>
    </source>
</evidence>
<keyword evidence="6" id="KW-0808">Transferase</keyword>
<dbReference type="Gene3D" id="3.40.1030.10">
    <property type="entry name" value="Nucleoside phosphorylase/phosphoribosyltransferase catalytic domain"/>
    <property type="match status" value="1"/>
</dbReference>
<dbReference type="Pfam" id="PF00591">
    <property type="entry name" value="Glycos_transf_3"/>
    <property type="match status" value="1"/>
</dbReference>
<dbReference type="InterPro" id="IPR017459">
    <property type="entry name" value="Glycosyl_Trfase_fam3_N_dom"/>
</dbReference>
<dbReference type="EMBL" id="HBIV01035123">
    <property type="protein sequence ID" value="CAE0673365.1"/>
    <property type="molecule type" value="Transcribed_RNA"/>
</dbReference>
<gene>
    <name evidence="14" type="ORF">LGLO00237_LOCUS25069</name>
</gene>
<dbReference type="NCBIfam" id="TIGR01245">
    <property type="entry name" value="trpD"/>
    <property type="match status" value="1"/>
</dbReference>
<feature type="domain" description="Glycosyl transferase family 3 N-terminal" evidence="13">
    <location>
        <begin position="7"/>
        <end position="67"/>
    </location>
</feature>
<evidence type="ECO:0000256" key="10">
    <source>
        <dbReference type="ARBA" id="ARBA00061500"/>
    </source>
</evidence>
<dbReference type="InterPro" id="IPR000312">
    <property type="entry name" value="Glycosyl_Trfase_fam3"/>
</dbReference>
<organism evidence="14">
    <name type="scientific">Lotharella globosa</name>
    <dbReference type="NCBI Taxonomy" id="91324"/>
    <lineage>
        <taxon>Eukaryota</taxon>
        <taxon>Sar</taxon>
        <taxon>Rhizaria</taxon>
        <taxon>Cercozoa</taxon>
        <taxon>Chlorarachniophyceae</taxon>
        <taxon>Lotharella</taxon>
    </lineage>
</organism>
<dbReference type="GO" id="GO:0000162">
    <property type="term" value="P:L-tryptophan biosynthetic process"/>
    <property type="evidence" value="ECO:0007669"/>
    <property type="project" value="UniProtKB-UniPathway"/>
</dbReference>
<dbReference type="InterPro" id="IPR005940">
    <property type="entry name" value="Anthranilate_Pribosyl_Tfrase"/>
</dbReference>
<dbReference type="InterPro" id="IPR011060">
    <property type="entry name" value="RibuloseP-bd_barrel"/>
</dbReference>
<evidence type="ECO:0000256" key="2">
    <source>
        <dbReference type="ARBA" id="ARBA00004696"/>
    </source>
</evidence>
<accession>A0A7S4DVH0</accession>
<keyword evidence="5" id="KW-0328">Glycosyltransferase</keyword>
<protein>
    <recommendedName>
        <fullName evidence="15">Indole-3-glycerol-phosphate synthase</fullName>
    </recommendedName>
</protein>
<evidence type="ECO:0000259" key="12">
    <source>
        <dbReference type="Pfam" id="PF00591"/>
    </source>
</evidence>
<evidence type="ECO:0000256" key="8">
    <source>
        <dbReference type="ARBA" id="ARBA00023141"/>
    </source>
</evidence>
<dbReference type="SUPFAM" id="SSF52418">
    <property type="entry name" value="Nucleoside phosphorylase/phosphoribosyltransferase catalytic domain"/>
    <property type="match status" value="1"/>
</dbReference>
<dbReference type="UniPathway" id="UPA00035">
    <property type="reaction ID" value="UER00043"/>
</dbReference>
<dbReference type="Pfam" id="PF00218">
    <property type="entry name" value="IGPS"/>
    <property type="match status" value="1"/>
</dbReference>
<keyword evidence="8" id="KW-0057">Aromatic amino acid biosynthesis</keyword>
<keyword evidence="7" id="KW-0822">Tryptophan biosynthesis</keyword>
<dbReference type="InterPro" id="IPR013785">
    <property type="entry name" value="Aldolase_TIM"/>
</dbReference>
<dbReference type="FunFam" id="3.40.1030.10:FF:000002">
    <property type="entry name" value="Anthranilate phosphoribosyltransferase"/>
    <property type="match status" value="1"/>
</dbReference>
<comment type="similarity">
    <text evidence="10">Belongs to the anthranilate phosphoribosyltransferase family.</text>
</comment>
<evidence type="ECO:0000256" key="6">
    <source>
        <dbReference type="ARBA" id="ARBA00022679"/>
    </source>
</evidence>
<dbReference type="InterPro" id="IPR035902">
    <property type="entry name" value="Nuc_phospho_transferase"/>
</dbReference>
<dbReference type="PANTHER" id="PTHR43285:SF2">
    <property type="entry name" value="ANTHRANILATE PHOSPHORIBOSYLTRANSFERASE"/>
    <property type="match status" value="1"/>
</dbReference>
<dbReference type="GO" id="GO:0005829">
    <property type="term" value="C:cytosol"/>
    <property type="evidence" value="ECO:0007669"/>
    <property type="project" value="TreeGrafter"/>
</dbReference>
<dbReference type="CDD" id="cd00331">
    <property type="entry name" value="IGPS"/>
    <property type="match status" value="1"/>
</dbReference>
<evidence type="ECO:0008006" key="15">
    <source>
        <dbReference type="Google" id="ProtNLM"/>
    </source>
</evidence>
<evidence type="ECO:0000256" key="5">
    <source>
        <dbReference type="ARBA" id="ARBA00022676"/>
    </source>
</evidence>
<name>A0A7S4DVH0_9EUKA</name>
<dbReference type="Gene3D" id="1.20.970.10">
    <property type="entry name" value="Transferase, Pyrimidine Nucleoside Phosphorylase, Chain C"/>
    <property type="match status" value="1"/>
</dbReference>
<evidence type="ECO:0000256" key="3">
    <source>
        <dbReference type="ARBA" id="ARBA00004907"/>
    </source>
</evidence>
<proteinExistence type="inferred from homology"/>
<sequence>MSALKTAVKQLTEAGGCTPEEAGEAVKEIMSGEGNPLLTASFLTALRWDKCTPEIVSAVAKSMRDYALPCKPELKKDEVLVDVVGTGGDGFDTFNVSTCASIVLAAAGAKVLKHGNRSNASKCGSADILEAMGANLMVDGAQASKVMEECGFCFLFAQKFHPSMKHVAKVRRAMGVRTIFNILGPLTNPARPTVQLTGVFSKNLGPLYIQVMKASGMKRAMVVHSKEGLDELSIAGPTYAWILDDGKITEKTVSPPDFGLPCHSLDKVAGKEPTKNMRTFQEIMEGKKGPCMDFVLLNASCALWVAGLAPDFKQATEKARNAIESGKAKKVLEDYIKLSNTVAGIAYPKQEKKEEKSILHTIADHRLAVVKDLSAKVPFPMVTVNSLGTPAINVLNRIEVGKMGRGKIPDIVALMAEIKRASPSKGDINIGVDVVRQALIYAKSGASVISVLTEPKWFKGTIKDLRAVKEATMTLENPPCVLLKDFVVDEYQILEARMNGADLVLLIVTLLPLNKLKHFIHVSRSLGMEPLVECAREDEVKTALAAGAKFIGINNRNLKTFHVDMDTTGRLAKMIPKEVKLAALSGIKTRADVEKFYDVGAAAVLVGETLMRAKDPAVRNKKTIIKLKKKKNINLIKTSLHPRP</sequence>
<dbReference type="HAMAP" id="MF_00211">
    <property type="entry name" value="TrpD"/>
    <property type="match status" value="1"/>
</dbReference>
<feature type="domain" description="Indole-3-glycerol phosphate synthase" evidence="11">
    <location>
        <begin position="360"/>
        <end position="617"/>
    </location>
</feature>
<dbReference type="GO" id="GO:0004425">
    <property type="term" value="F:indole-3-glycerol-phosphate synthase activity"/>
    <property type="evidence" value="ECO:0007669"/>
    <property type="project" value="UniProtKB-EC"/>
</dbReference>
<evidence type="ECO:0000259" key="11">
    <source>
        <dbReference type="Pfam" id="PF00218"/>
    </source>
</evidence>
<reference evidence="14" key="1">
    <citation type="submission" date="2021-01" db="EMBL/GenBank/DDBJ databases">
        <authorList>
            <person name="Corre E."/>
            <person name="Pelletier E."/>
            <person name="Niang G."/>
            <person name="Scheremetjew M."/>
            <person name="Finn R."/>
            <person name="Kale V."/>
            <person name="Holt S."/>
            <person name="Cochrane G."/>
            <person name="Meng A."/>
            <person name="Brown T."/>
            <person name="Cohen L."/>
        </authorList>
    </citation>
    <scope>NUCLEOTIDE SEQUENCE</scope>
    <source>
        <strain evidence="14">CCCM811</strain>
    </source>
</reference>
<evidence type="ECO:0000256" key="4">
    <source>
        <dbReference type="ARBA" id="ARBA00022605"/>
    </source>
</evidence>
<dbReference type="InterPro" id="IPR001468">
    <property type="entry name" value="Indole-3-GlycerolPSynthase_CS"/>
</dbReference>
<dbReference type="SUPFAM" id="SSF47648">
    <property type="entry name" value="Nucleoside phosphorylase/phosphoribosyltransferase N-terminal domain"/>
    <property type="match status" value="1"/>
</dbReference>
<dbReference type="SUPFAM" id="SSF51366">
    <property type="entry name" value="Ribulose-phoshate binding barrel"/>
    <property type="match status" value="1"/>
</dbReference>
<keyword evidence="9" id="KW-0456">Lyase</keyword>
<dbReference type="GO" id="GO:0004048">
    <property type="term" value="F:anthranilate phosphoribosyltransferase activity"/>
    <property type="evidence" value="ECO:0007669"/>
    <property type="project" value="InterPro"/>
</dbReference>
<keyword evidence="4" id="KW-0028">Amino-acid biosynthesis</keyword>
<comment type="pathway">
    <text evidence="3">Amino-acid biosynthesis; L-tryptophan biosynthesis; L-tryptophan from chorismate: step 2/5.</text>
</comment>
<dbReference type="AlphaFoldDB" id="A0A7S4DVH0"/>
<evidence type="ECO:0000256" key="1">
    <source>
        <dbReference type="ARBA" id="ARBA00001633"/>
    </source>
</evidence>
<evidence type="ECO:0000256" key="7">
    <source>
        <dbReference type="ARBA" id="ARBA00022822"/>
    </source>
</evidence>